<evidence type="ECO:0008006" key="5">
    <source>
        <dbReference type="Google" id="ProtNLM"/>
    </source>
</evidence>
<evidence type="ECO:0000313" key="4">
    <source>
        <dbReference type="Proteomes" id="UP000053831"/>
    </source>
</evidence>
<name>A0A0M9VWP4_ESCWE</name>
<sequence>MTGVFSSRGIDETSLGAKLTGPRFLRGIERFFEGSIRVQNNPLPPYASPVTWFDVVSHAKTNPDSFTLTSLTDGSRCCRFVCKGLQIEIGEDDWRLISSGALDRFPLEHPFEEDETAEIATLDILEQRSAALFKKADEVAARARILHRRLGQRRQELKRKRGPPEGSSIGLPALHATGPNARRQSVSGPSYDLHSDLLQQFTSTPAPRTPGPTFARTPAAVSVPPPSRPTSSGSAMPAMSGLGPLSPRSCAVSPHRQRIPGQSSFVTTPRPAESTTIGSTSLIVFDTSAEIYRALVMQKTDKLGKWEAIDPPCDRCRRLRLQCIKHLTACQGCTKKHAKCSWKHVTEEEATRLRQELGVLGPVQSGGEGKAATDSSEASSSRNSGIGRSSGSAPSLGPVNHLGPTLGPLPGPPLGPPPGPTFGLMHTPGFGSGAPETGHLPMVTTVPEASSRAPSRSDSPVGPLPMVKTEMSQVKKLEVSPAHRRTSLPTERLNRSFLGGREAGHIGPISTILSPTAYKVPFGSVVSNPSSR</sequence>
<reference evidence="3 4" key="1">
    <citation type="submission" date="2015-07" db="EMBL/GenBank/DDBJ databases">
        <title>The genome of the fungus Escovopsis weberi, a specialized disease agent of ant agriculture.</title>
        <authorList>
            <person name="de Man T.J."/>
            <person name="Stajich J.E."/>
            <person name="Kubicek C.P."/>
            <person name="Chenthamara K."/>
            <person name="Atanasova L."/>
            <person name="Druzhinina I.S."/>
            <person name="Birnbaum S."/>
            <person name="Barribeau S.M."/>
            <person name="Teiling C."/>
            <person name="Suen G."/>
            <person name="Currie C."/>
            <person name="Gerardo N.M."/>
        </authorList>
    </citation>
    <scope>NUCLEOTIDE SEQUENCE [LARGE SCALE GENOMIC DNA]</scope>
</reference>
<dbReference type="Proteomes" id="UP000053831">
    <property type="component" value="Unassembled WGS sequence"/>
</dbReference>
<feature type="region of interest" description="Disordered" evidence="2">
    <location>
        <begin position="202"/>
        <end position="273"/>
    </location>
</feature>
<dbReference type="SUPFAM" id="SSF57701">
    <property type="entry name" value="Zn2/Cys6 DNA-binding domain"/>
    <property type="match status" value="1"/>
</dbReference>
<organism evidence="3 4">
    <name type="scientific">Escovopsis weberi</name>
    <dbReference type="NCBI Taxonomy" id="150374"/>
    <lineage>
        <taxon>Eukaryota</taxon>
        <taxon>Fungi</taxon>
        <taxon>Dikarya</taxon>
        <taxon>Ascomycota</taxon>
        <taxon>Pezizomycotina</taxon>
        <taxon>Sordariomycetes</taxon>
        <taxon>Hypocreomycetidae</taxon>
        <taxon>Hypocreales</taxon>
        <taxon>Hypocreaceae</taxon>
        <taxon>Escovopsis</taxon>
    </lineage>
</organism>
<dbReference type="InterPro" id="IPR036864">
    <property type="entry name" value="Zn2-C6_fun-type_DNA-bd_sf"/>
</dbReference>
<dbReference type="GO" id="GO:0000981">
    <property type="term" value="F:DNA-binding transcription factor activity, RNA polymerase II-specific"/>
    <property type="evidence" value="ECO:0007669"/>
    <property type="project" value="InterPro"/>
</dbReference>
<keyword evidence="1" id="KW-0539">Nucleus</keyword>
<dbReference type="OrthoDB" id="5422841at2759"/>
<dbReference type="InterPro" id="IPR001138">
    <property type="entry name" value="Zn2Cys6_DnaBD"/>
</dbReference>
<evidence type="ECO:0000313" key="3">
    <source>
        <dbReference type="EMBL" id="KOS22292.1"/>
    </source>
</evidence>
<proteinExistence type="predicted"/>
<dbReference type="CDD" id="cd00067">
    <property type="entry name" value="GAL4"/>
    <property type="match status" value="1"/>
</dbReference>
<feature type="compositionally biased region" description="Low complexity" evidence="2">
    <location>
        <begin position="379"/>
        <end position="392"/>
    </location>
</feature>
<comment type="caution">
    <text evidence="3">The sequence shown here is derived from an EMBL/GenBank/DDBJ whole genome shotgun (WGS) entry which is preliminary data.</text>
</comment>
<dbReference type="EMBL" id="LGSR01000006">
    <property type="protein sequence ID" value="KOS22292.1"/>
    <property type="molecule type" value="Genomic_DNA"/>
</dbReference>
<evidence type="ECO:0000256" key="2">
    <source>
        <dbReference type="SAM" id="MobiDB-lite"/>
    </source>
</evidence>
<feature type="compositionally biased region" description="Pro residues" evidence="2">
    <location>
        <begin position="407"/>
        <end position="420"/>
    </location>
</feature>
<feature type="compositionally biased region" description="Basic residues" evidence="2">
    <location>
        <begin position="151"/>
        <end position="161"/>
    </location>
</feature>
<feature type="region of interest" description="Disordered" evidence="2">
    <location>
        <begin position="151"/>
        <end position="189"/>
    </location>
</feature>
<feature type="region of interest" description="Disordered" evidence="2">
    <location>
        <begin position="359"/>
        <end position="428"/>
    </location>
</feature>
<dbReference type="STRING" id="150374.A0A0M9VWP4"/>
<feature type="compositionally biased region" description="Polar residues" evidence="2">
    <location>
        <begin position="260"/>
        <end position="273"/>
    </location>
</feature>
<dbReference type="AlphaFoldDB" id="A0A0M9VWP4"/>
<protein>
    <recommendedName>
        <fullName evidence="5">Zn(2)-C6 fungal-type domain-containing protein</fullName>
    </recommendedName>
</protein>
<dbReference type="GO" id="GO:0008270">
    <property type="term" value="F:zinc ion binding"/>
    <property type="evidence" value="ECO:0007669"/>
    <property type="project" value="InterPro"/>
</dbReference>
<accession>A0A0M9VWP4</accession>
<evidence type="ECO:0000256" key="1">
    <source>
        <dbReference type="ARBA" id="ARBA00023242"/>
    </source>
</evidence>
<gene>
    <name evidence="3" type="ORF">ESCO_001573</name>
</gene>
<keyword evidence="4" id="KW-1185">Reference proteome</keyword>